<evidence type="ECO:0000313" key="1">
    <source>
        <dbReference type="EMBL" id="MCM2401123.1"/>
    </source>
</evidence>
<comment type="caution">
    <text evidence="1">The sequence shown here is derived from an EMBL/GenBank/DDBJ whole genome shotgun (WGS) entry which is preliminary data.</text>
</comment>
<gene>
    <name evidence="1" type="ORF">NBH20_08145</name>
</gene>
<evidence type="ECO:0000313" key="2">
    <source>
        <dbReference type="Proteomes" id="UP001155079"/>
    </source>
</evidence>
<organism evidence="1 2">
    <name type="scientific">Ciceribacter sichuanensis</name>
    <dbReference type="NCBI Taxonomy" id="2949647"/>
    <lineage>
        <taxon>Bacteria</taxon>
        <taxon>Pseudomonadati</taxon>
        <taxon>Pseudomonadota</taxon>
        <taxon>Alphaproteobacteria</taxon>
        <taxon>Hyphomicrobiales</taxon>
        <taxon>Rhizobiaceae</taxon>
        <taxon>Ciceribacter</taxon>
    </lineage>
</organism>
<protein>
    <recommendedName>
        <fullName evidence="3">Alpha/beta hydrolase</fullName>
    </recommendedName>
</protein>
<reference evidence="1 2" key="1">
    <citation type="submission" date="2022-06" db="EMBL/GenBank/DDBJ databases">
        <authorList>
            <person name="Sun Q."/>
        </authorList>
    </citation>
    <scope>NUCLEOTIDE SEQUENCE [LARGE SCALE GENOMIC DNA]</scope>
    <source>
        <strain evidence="1 2">S153</strain>
    </source>
</reference>
<sequence>MNLAARGFGGAQQQAPAGRLVTVLRPSDTRNLIVCFNGYSLRAHARPDLPFETALAAYNWLHVFNANLVWAAEENTTWYLQHEETVISRLLKLIEERGISSVKFVGSSGGGYASIRAGLLLDKCLAERGLSTSIFSFAINPQTGFRPELIEQAREAVFRAGWPPRLLGSDPILLPDVYHKAHMHKLPDIRQIIPIYKPKNFAAILMYDSLNPIEQVFSGDILSAEWVLGFPQPLGLPHGVGCTRFWTEFLWEKFDRVAPFGKMSSDTLPEELRLLA</sequence>
<name>A0ABT0V662_9HYPH</name>
<keyword evidence="2" id="KW-1185">Reference proteome</keyword>
<dbReference type="RefSeq" id="WP_250944635.1">
    <property type="nucleotide sequence ID" value="NZ_JAMQAY010000003.1"/>
</dbReference>
<proteinExistence type="predicted"/>
<evidence type="ECO:0008006" key="3">
    <source>
        <dbReference type="Google" id="ProtNLM"/>
    </source>
</evidence>
<dbReference type="EMBL" id="JAMQAY010000003">
    <property type="protein sequence ID" value="MCM2401123.1"/>
    <property type="molecule type" value="Genomic_DNA"/>
</dbReference>
<accession>A0ABT0V662</accession>
<dbReference type="Proteomes" id="UP001155079">
    <property type="component" value="Unassembled WGS sequence"/>
</dbReference>